<dbReference type="NCBIfam" id="NF004939">
    <property type="entry name" value="PRK06292.1-1"/>
    <property type="match status" value="1"/>
</dbReference>
<evidence type="ECO:0000256" key="1">
    <source>
        <dbReference type="ARBA" id="ARBA00001974"/>
    </source>
</evidence>
<dbReference type="InterPro" id="IPR016156">
    <property type="entry name" value="FAD/NAD-linked_Rdtase_dimer_sf"/>
</dbReference>
<name>A0A011U9C1_9HYPH</name>
<organism evidence="6 7">
    <name type="scientific">Aquamicrobium defluvii</name>
    <dbReference type="NCBI Taxonomy" id="69279"/>
    <lineage>
        <taxon>Bacteria</taxon>
        <taxon>Pseudomonadati</taxon>
        <taxon>Pseudomonadota</taxon>
        <taxon>Alphaproteobacteria</taxon>
        <taxon>Hyphomicrobiales</taxon>
        <taxon>Phyllobacteriaceae</taxon>
        <taxon>Aquamicrobium</taxon>
    </lineage>
</organism>
<feature type="domain" description="Pyridine nucleotide-disulphide oxidoreductase dimerisation" evidence="4">
    <location>
        <begin position="355"/>
        <end position="458"/>
    </location>
</feature>
<dbReference type="InterPro" id="IPR023753">
    <property type="entry name" value="FAD/NAD-binding_dom"/>
</dbReference>
<dbReference type="PRINTS" id="PR00411">
    <property type="entry name" value="PNDRDTASEI"/>
</dbReference>
<comment type="cofactor">
    <cofactor evidence="1">
        <name>FAD</name>
        <dbReference type="ChEBI" id="CHEBI:57692"/>
    </cofactor>
</comment>
<dbReference type="HOGENOM" id="CLU_016755_0_3_5"/>
<dbReference type="PRINTS" id="PR00368">
    <property type="entry name" value="FADPNR"/>
</dbReference>
<dbReference type="InterPro" id="IPR036188">
    <property type="entry name" value="FAD/NAD-bd_sf"/>
</dbReference>
<dbReference type="GO" id="GO:0003955">
    <property type="term" value="F:NAD(P)H dehydrogenase (quinone) activity"/>
    <property type="evidence" value="ECO:0007669"/>
    <property type="project" value="TreeGrafter"/>
</dbReference>
<dbReference type="PANTHER" id="PTHR43014">
    <property type="entry name" value="MERCURIC REDUCTASE"/>
    <property type="match status" value="1"/>
</dbReference>
<evidence type="ECO:0000259" key="5">
    <source>
        <dbReference type="Pfam" id="PF07992"/>
    </source>
</evidence>
<proteinExistence type="predicted"/>
<protein>
    <submittedName>
        <fullName evidence="6">Dihydrolipoamide dehydrogenase</fullName>
    </submittedName>
</protein>
<comment type="caution">
    <text evidence="6">The sequence shown here is derived from an EMBL/GenBank/DDBJ whole genome shotgun (WGS) entry which is preliminary data.</text>
</comment>
<dbReference type="Pfam" id="PF02852">
    <property type="entry name" value="Pyr_redox_dim"/>
    <property type="match status" value="1"/>
</dbReference>
<sequence length="479" mass="51481">MTQTVEVDVAIIGAGTAGMYALREVRRAGLDFVLIDHGPLGTVCARVGCMPSKIALHAGARWQAALQLNQIGGIGMEHLRLDHRAAWATLRKQRDGFANPTANRSREIAGDRLLEGRARFLSTDRLAVELNDDGHRQIKAKAIVIAAGSRPIVPGWLDNVRERVITTDDLFELETLPASIGILGLGAIGMEMGMALSRLGVKVTGADIAPFIGGMTDAEVSARAVERFGFEFEMWLQTETRLTLKDSGIVMEADDNRRADVEFVLAALGRRTNIDRLGLAEAGIEVNANGVPRFDANTMQAGDLPVFLAGDVNGSRQLMHEAVDEGVIAGFNAARVARNPEMKAQAFARKTPLAIAFTDPDLVVVGASLSELDPKQIVIGSAEGQGNGRTRILHEPRSILRVYADKADGRLLGAAMLAPRAEHLAHLLALAIGRGETAASLLQMPFYHPVMEEMLQSALQEAARQLAGSRDLPLGLQPI</sequence>
<dbReference type="AlphaFoldDB" id="A0A011U9C1"/>
<dbReference type="SUPFAM" id="SSF51905">
    <property type="entry name" value="FAD/NAD(P)-binding domain"/>
    <property type="match status" value="1"/>
</dbReference>
<accession>A0A011U9C1</accession>
<keyword evidence="2" id="KW-0285">Flavoprotein</keyword>
<dbReference type="InterPro" id="IPR004099">
    <property type="entry name" value="Pyr_nucl-diS_OxRdtase_dimer"/>
</dbReference>
<gene>
    <name evidence="6" type="ORF">BG36_14195</name>
</gene>
<dbReference type="GO" id="GO:0050660">
    <property type="term" value="F:flavin adenine dinucleotide binding"/>
    <property type="evidence" value="ECO:0007669"/>
    <property type="project" value="TreeGrafter"/>
</dbReference>
<keyword evidence="3" id="KW-0274">FAD</keyword>
<dbReference type="SUPFAM" id="SSF55424">
    <property type="entry name" value="FAD/NAD-linked reductases, dimerisation (C-terminal) domain"/>
    <property type="match status" value="1"/>
</dbReference>
<reference evidence="6 7" key="1">
    <citation type="submission" date="2014-02" db="EMBL/GenBank/DDBJ databases">
        <title>Aquamicrobium defluvii Genome sequencing.</title>
        <authorList>
            <person name="Wang X."/>
        </authorList>
    </citation>
    <scope>NUCLEOTIDE SEQUENCE [LARGE SCALE GENOMIC DNA]</scope>
    <source>
        <strain evidence="6 7">W13Z1</strain>
    </source>
</reference>
<dbReference type="STRING" id="69279.BG36_14195"/>
<dbReference type="EMBL" id="JENY01000029">
    <property type="protein sequence ID" value="EXL02721.1"/>
    <property type="molecule type" value="Genomic_DNA"/>
</dbReference>
<dbReference type="eggNOG" id="COG1249">
    <property type="taxonomic scope" value="Bacteria"/>
</dbReference>
<dbReference type="Gene3D" id="3.50.50.60">
    <property type="entry name" value="FAD/NAD(P)-binding domain"/>
    <property type="match status" value="2"/>
</dbReference>
<dbReference type="Proteomes" id="UP000019849">
    <property type="component" value="Unassembled WGS sequence"/>
</dbReference>
<evidence type="ECO:0000256" key="3">
    <source>
        <dbReference type="ARBA" id="ARBA00022827"/>
    </source>
</evidence>
<evidence type="ECO:0000313" key="7">
    <source>
        <dbReference type="Proteomes" id="UP000019849"/>
    </source>
</evidence>
<evidence type="ECO:0000256" key="2">
    <source>
        <dbReference type="ARBA" id="ARBA00022630"/>
    </source>
</evidence>
<dbReference type="PATRIC" id="fig|69279.3.peg.3928"/>
<evidence type="ECO:0000313" key="6">
    <source>
        <dbReference type="EMBL" id="EXL02721.1"/>
    </source>
</evidence>
<feature type="domain" description="FAD/NAD(P)-binding" evidence="5">
    <location>
        <begin position="8"/>
        <end position="326"/>
    </location>
</feature>
<evidence type="ECO:0000259" key="4">
    <source>
        <dbReference type="Pfam" id="PF02852"/>
    </source>
</evidence>
<dbReference type="PANTHER" id="PTHR43014:SF4">
    <property type="entry name" value="PYRIDINE NUCLEOTIDE-DISULFIDE OXIDOREDUCTASE RCLA-RELATED"/>
    <property type="match status" value="1"/>
</dbReference>
<dbReference type="Gene3D" id="3.30.390.30">
    <property type="match status" value="1"/>
</dbReference>
<dbReference type="Pfam" id="PF07992">
    <property type="entry name" value="Pyr_redox_2"/>
    <property type="match status" value="1"/>
</dbReference>
<dbReference type="RefSeq" id="WP_035030848.1">
    <property type="nucleotide sequence ID" value="NZ_KK073901.1"/>
</dbReference>